<gene>
    <name evidence="3" type="ORF">C823_05342</name>
</gene>
<keyword evidence="2" id="KW-1133">Transmembrane helix</keyword>
<proteinExistence type="predicted"/>
<dbReference type="PATRIC" id="fig|1235802.3.peg.5635"/>
<evidence type="ECO:0000256" key="2">
    <source>
        <dbReference type="SAM" id="Phobius"/>
    </source>
</evidence>
<dbReference type="EMBL" id="AQFT01000158">
    <property type="protein sequence ID" value="EMZ19868.1"/>
    <property type="molecule type" value="Genomic_DNA"/>
</dbReference>
<feature type="transmembrane region" description="Helical" evidence="2">
    <location>
        <begin position="6"/>
        <end position="25"/>
    </location>
</feature>
<organism evidence="3 4">
    <name type="scientific">Eubacterium plexicaudatum ASF492</name>
    <dbReference type="NCBI Taxonomy" id="1235802"/>
    <lineage>
        <taxon>Bacteria</taxon>
        <taxon>Bacillati</taxon>
        <taxon>Bacillota</taxon>
        <taxon>Clostridia</taxon>
        <taxon>Eubacteriales</taxon>
        <taxon>Eubacteriaceae</taxon>
        <taxon>Eubacterium</taxon>
    </lineage>
</organism>
<keyword evidence="2" id="KW-0812">Transmembrane</keyword>
<evidence type="ECO:0000313" key="4">
    <source>
        <dbReference type="Proteomes" id="UP000012589"/>
    </source>
</evidence>
<dbReference type="AlphaFoldDB" id="N2A0D2"/>
<feature type="compositionally biased region" description="Polar residues" evidence="1">
    <location>
        <begin position="152"/>
        <end position="162"/>
    </location>
</feature>
<accession>N2A0D2</accession>
<sequence length="168" mass="19112">MNTWQIVLLIIIAVLLAVLVALYFLGKRLQKKKDESDRQMEAASQTIPMLIIDKKKMKLKEAGLPPIVYEQTPKLLRRQKVPVVKAKVGPRIQTFLCDAAVFDDIPLKKEVRVTASGLYITGVKGLRKPLEKAEKPKKKKFFQRMQDKAKAMQTQQEAQKPSSGKKKK</sequence>
<dbReference type="eggNOG" id="ENOG50313SJ">
    <property type="taxonomic scope" value="Bacteria"/>
</dbReference>
<comment type="caution">
    <text evidence="3">The sequence shown here is derived from an EMBL/GenBank/DDBJ whole genome shotgun (WGS) entry which is preliminary data.</text>
</comment>
<evidence type="ECO:0000313" key="3">
    <source>
        <dbReference type="EMBL" id="EMZ19868.1"/>
    </source>
</evidence>
<evidence type="ECO:0000256" key="1">
    <source>
        <dbReference type="SAM" id="MobiDB-lite"/>
    </source>
</evidence>
<keyword evidence="4" id="KW-1185">Reference proteome</keyword>
<keyword evidence="2" id="KW-0472">Membrane</keyword>
<dbReference type="STRING" id="1235802.C823_05342"/>
<dbReference type="OrthoDB" id="1828236at2"/>
<protein>
    <submittedName>
        <fullName evidence="3">Uncharacterized protein</fullName>
    </submittedName>
</protein>
<dbReference type="HOGENOM" id="CLU_124342_0_0_9"/>
<feature type="region of interest" description="Disordered" evidence="1">
    <location>
        <begin position="130"/>
        <end position="168"/>
    </location>
</feature>
<dbReference type="Proteomes" id="UP000012589">
    <property type="component" value="Unassembled WGS sequence"/>
</dbReference>
<name>N2A0D2_9FIRM</name>
<reference evidence="3 4" key="1">
    <citation type="journal article" date="2014" name="Genome Announc.">
        <title>Draft genome sequences of the altered schaedler flora, a defined bacterial community from gnotobiotic mice.</title>
        <authorList>
            <person name="Wannemuehler M.J."/>
            <person name="Overstreet A.M."/>
            <person name="Ward D.V."/>
            <person name="Phillips G.J."/>
        </authorList>
    </citation>
    <scope>NUCLEOTIDE SEQUENCE [LARGE SCALE GENOMIC DNA]</scope>
    <source>
        <strain evidence="3 4">ASF492</strain>
    </source>
</reference>